<evidence type="ECO:0000256" key="7">
    <source>
        <dbReference type="ARBA" id="ARBA00023146"/>
    </source>
</evidence>
<comment type="subunit">
    <text evidence="8">Homodimer.</text>
</comment>
<feature type="binding site" evidence="8">
    <location>
        <position position="101"/>
    </location>
    <ligand>
        <name>substrate</name>
    </ligand>
</feature>
<keyword evidence="7 8" id="KW-0030">Aminoacyl-tRNA synthetase</keyword>
<dbReference type="GO" id="GO:0005737">
    <property type="term" value="C:cytoplasm"/>
    <property type="evidence" value="ECO:0007669"/>
    <property type="project" value="UniProtKB-SubCell"/>
</dbReference>
<dbReference type="CDD" id="cd00774">
    <property type="entry name" value="GlyRS-like_core"/>
    <property type="match status" value="1"/>
</dbReference>
<dbReference type="InterPro" id="IPR033731">
    <property type="entry name" value="GlyRS-like_core"/>
</dbReference>
<feature type="binding site" evidence="8">
    <location>
        <begin position="250"/>
        <end position="252"/>
    </location>
    <ligand>
        <name>ATP</name>
        <dbReference type="ChEBI" id="CHEBI:30616"/>
    </ligand>
</feature>
<dbReference type="HAMAP" id="MF_00253_B">
    <property type="entry name" value="Gly_tRNA_synth_B"/>
    <property type="match status" value="1"/>
</dbReference>
<proteinExistence type="inferred from homology"/>
<protein>
    <recommendedName>
        <fullName evidence="8">Glycine--tRNA ligase</fullName>
        <ecNumber evidence="8">6.1.1.14</ecNumber>
    </recommendedName>
    <alternativeName>
        <fullName evidence="8">Glycyl-tRNA synthetase</fullName>
        <shortName evidence="8">GlyRS</shortName>
    </alternativeName>
</protein>
<keyword evidence="2 8" id="KW-0963">Cytoplasm</keyword>
<dbReference type="Gene3D" id="3.30.930.10">
    <property type="entry name" value="Bira Bifunctional Protein, Domain 2"/>
    <property type="match status" value="1"/>
</dbReference>
<feature type="binding site" evidence="8">
    <location>
        <begin position="372"/>
        <end position="376"/>
    </location>
    <ligand>
        <name>substrate</name>
    </ligand>
</feature>
<dbReference type="InterPro" id="IPR036621">
    <property type="entry name" value="Anticodon-bd_dom_sf"/>
</dbReference>
<dbReference type="GO" id="GO:0004820">
    <property type="term" value="F:glycine-tRNA ligase activity"/>
    <property type="evidence" value="ECO:0007669"/>
    <property type="project" value="UniProtKB-UniRule"/>
</dbReference>
<dbReference type="NCBIfam" id="NF003211">
    <property type="entry name" value="PRK04173.1"/>
    <property type="match status" value="1"/>
</dbReference>
<dbReference type="InterPro" id="IPR027031">
    <property type="entry name" value="Gly-tRNA_synthase/POLG2"/>
</dbReference>
<dbReference type="SUPFAM" id="SSF52954">
    <property type="entry name" value="Class II aaRS ABD-related"/>
    <property type="match status" value="1"/>
</dbReference>
<dbReference type="Gene3D" id="3.30.40.230">
    <property type="match status" value="1"/>
</dbReference>
<feature type="binding site" evidence="8">
    <location>
        <begin position="332"/>
        <end position="333"/>
    </location>
    <ligand>
        <name>ATP</name>
        <dbReference type="ChEBI" id="CHEBI:30616"/>
    </ligand>
</feature>
<dbReference type="GO" id="GO:1990742">
    <property type="term" value="C:microvesicle"/>
    <property type="evidence" value="ECO:0007669"/>
    <property type="project" value="UniProtKB-ARBA"/>
</dbReference>
<feature type="binding site" evidence="8">
    <location>
        <begin position="376"/>
        <end position="379"/>
    </location>
    <ligand>
        <name>ATP</name>
        <dbReference type="ChEBI" id="CHEBI:30616"/>
    </ligand>
</feature>
<dbReference type="GO" id="GO:0006426">
    <property type="term" value="P:glycyl-tRNA aminoacylation"/>
    <property type="evidence" value="ECO:0007669"/>
    <property type="project" value="UniProtKB-UniRule"/>
</dbReference>
<dbReference type="InterPro" id="IPR045864">
    <property type="entry name" value="aa-tRNA-synth_II/BPL/LPL"/>
</dbReference>
<gene>
    <name evidence="8" type="primary">glyQS</name>
    <name evidence="10" type="ORF">GGR42_001688</name>
</gene>
<evidence type="ECO:0000256" key="3">
    <source>
        <dbReference type="ARBA" id="ARBA00022598"/>
    </source>
</evidence>
<dbReference type="InterPro" id="IPR006195">
    <property type="entry name" value="aa-tRNA-synth_II"/>
</dbReference>
<dbReference type="InterPro" id="IPR004154">
    <property type="entry name" value="Anticodon-bd"/>
</dbReference>
<comment type="subcellular location">
    <subcellularLocation>
        <location evidence="8">Cytoplasm</location>
    </subcellularLocation>
</comment>
<accession>A0A846QQB2</accession>
<dbReference type="Proteomes" id="UP000590442">
    <property type="component" value="Unassembled WGS sequence"/>
</dbReference>
<dbReference type="Pfam" id="PF00587">
    <property type="entry name" value="tRNA-synt_2b"/>
    <property type="match status" value="1"/>
</dbReference>
<evidence type="ECO:0000259" key="9">
    <source>
        <dbReference type="PROSITE" id="PS50862"/>
    </source>
</evidence>
<evidence type="ECO:0000256" key="4">
    <source>
        <dbReference type="ARBA" id="ARBA00022741"/>
    </source>
</evidence>
<dbReference type="CDD" id="cd00858">
    <property type="entry name" value="GlyRS_anticodon"/>
    <property type="match status" value="1"/>
</dbReference>
<evidence type="ECO:0000256" key="1">
    <source>
        <dbReference type="ARBA" id="ARBA00008226"/>
    </source>
</evidence>
<dbReference type="GO" id="GO:0070062">
    <property type="term" value="C:extracellular exosome"/>
    <property type="evidence" value="ECO:0007669"/>
    <property type="project" value="UniProtKB-ARBA"/>
</dbReference>
<dbReference type="SUPFAM" id="SSF55681">
    <property type="entry name" value="Class II aaRS and biotin synthetases"/>
    <property type="match status" value="1"/>
</dbReference>
<keyword evidence="6 8" id="KW-0648">Protein biosynthesis</keyword>
<keyword evidence="4 8" id="KW-0547">Nucleotide-binding</keyword>
<dbReference type="PANTHER" id="PTHR10745:SF8">
    <property type="entry name" value="DNA POLYMERASE SUBUNIT GAMMA-2, MITOCHONDRIAL"/>
    <property type="match status" value="1"/>
</dbReference>
<keyword evidence="3 8" id="KW-0436">Ligase</keyword>
<reference evidence="10 11" key="1">
    <citation type="submission" date="2020-03" db="EMBL/GenBank/DDBJ databases">
        <title>Genomic Encyclopedia of Type Strains, Phase IV (KMG-IV): sequencing the most valuable type-strain genomes for metagenomic binning, comparative biology and taxonomic classification.</title>
        <authorList>
            <person name="Goeker M."/>
        </authorList>
    </citation>
    <scope>NUCLEOTIDE SEQUENCE [LARGE SCALE GENOMIC DNA]</scope>
    <source>
        <strain evidence="10 11">DSM 29762</strain>
    </source>
</reference>
<name>A0A846QQB2_9FLAO</name>
<dbReference type="RefSeq" id="WP_167962796.1">
    <property type="nucleotide sequence ID" value="NZ_JAATJJ010000001.1"/>
</dbReference>
<feature type="domain" description="Aminoacyl-transfer RNA synthetases class-II family profile" evidence="9">
    <location>
        <begin position="136"/>
        <end position="418"/>
    </location>
</feature>
<evidence type="ECO:0000256" key="6">
    <source>
        <dbReference type="ARBA" id="ARBA00022917"/>
    </source>
</evidence>
<dbReference type="InterPro" id="IPR022961">
    <property type="entry name" value="Gly_tRNA_ligase_bac"/>
</dbReference>
<dbReference type="EC" id="6.1.1.14" evidence="8"/>
<dbReference type="FunFam" id="3.40.50.800:FF:000002">
    <property type="entry name" value="Glycine--tRNA ligase"/>
    <property type="match status" value="1"/>
</dbReference>
<dbReference type="InterPro" id="IPR002315">
    <property type="entry name" value="tRNA-synt_gly"/>
</dbReference>
<dbReference type="AlphaFoldDB" id="A0A846QQB2"/>
<dbReference type="GO" id="GO:0005524">
    <property type="term" value="F:ATP binding"/>
    <property type="evidence" value="ECO:0007669"/>
    <property type="project" value="UniProtKB-UniRule"/>
</dbReference>
<dbReference type="Gene3D" id="3.40.50.800">
    <property type="entry name" value="Anticodon-binding domain"/>
    <property type="match status" value="1"/>
</dbReference>
<dbReference type="GO" id="GO:0004081">
    <property type="term" value="F:bis(5'-nucleosyl)-tetraphosphatase (asymmetrical) activity"/>
    <property type="evidence" value="ECO:0007669"/>
    <property type="project" value="UniProtKB-ARBA"/>
</dbReference>
<evidence type="ECO:0000256" key="2">
    <source>
        <dbReference type="ARBA" id="ARBA00022490"/>
    </source>
</evidence>
<evidence type="ECO:0000256" key="5">
    <source>
        <dbReference type="ARBA" id="ARBA00022840"/>
    </source>
</evidence>
<dbReference type="EMBL" id="JAATJJ010000001">
    <property type="protein sequence ID" value="NJB71226.1"/>
    <property type="molecule type" value="Genomic_DNA"/>
</dbReference>
<dbReference type="InterPro" id="IPR002314">
    <property type="entry name" value="aa-tRNA-synt_IIb"/>
</dbReference>
<dbReference type="NCBIfam" id="TIGR00389">
    <property type="entry name" value="glyS_dimeric"/>
    <property type="match status" value="1"/>
</dbReference>
<sequence length="513" mass="59362">MANQEDDFKKVISHAKEYGYVFQSSEIYDGLSAVYDYGQNGAELKKNIREYWWRAMVQLNDNIVGIDSAIFMHPTIWKASGHVDAFNDPLIDNKDSKKRYRADVLIEDYCAKIEAKIDKEVAKAAKRFGDAFNKEEFLATNPRVVGYQEKINTILSRMAKSLEEEDLADVKALIEELEIACPLSGSKNWTDVKQFNLMFGTKLGASADSAMDLYLRPETAQGIFVNFSNVQKTGRMKIPFGIAQTGKAFRNEIVARQFIFRMREFEQMEMQFFIKPGTQKEWYEHWKETRLRWHLSLGMGEDNYRFHDHEKLAHYADAAADIEFKFPFGFKELEGIHSRTDFDLSSHEEFSGKKLQYFDHEENKSYVPYVLETSIGLDRMFLAVFSNSLKEEELENGTIRTVLKLPAVLAPTKAAVLPLLKKDGLPELAHEIVNELKWDYNVIYDEKDAVGRRYRRQDANGTPFCITVDHQSLEDNTVTIRHRDTMEQQRVSVDKVKEIIASEVDMKHWLSKI</sequence>
<keyword evidence="11" id="KW-1185">Reference proteome</keyword>
<comment type="caution">
    <text evidence="10">The sequence shown here is derived from an EMBL/GenBank/DDBJ whole genome shotgun (WGS) entry which is preliminary data.</text>
</comment>
<feature type="binding site" evidence="8">
    <location>
        <begin position="265"/>
        <end position="269"/>
    </location>
    <ligand>
        <name>substrate</name>
    </ligand>
</feature>
<evidence type="ECO:0000256" key="8">
    <source>
        <dbReference type="HAMAP-Rule" id="MF_00253"/>
    </source>
</evidence>
<comment type="catalytic activity">
    <reaction evidence="8">
        <text>tRNA(Gly) + glycine + ATP = glycyl-tRNA(Gly) + AMP + diphosphate</text>
        <dbReference type="Rhea" id="RHEA:16013"/>
        <dbReference type="Rhea" id="RHEA-COMP:9664"/>
        <dbReference type="Rhea" id="RHEA-COMP:9683"/>
        <dbReference type="ChEBI" id="CHEBI:30616"/>
        <dbReference type="ChEBI" id="CHEBI:33019"/>
        <dbReference type="ChEBI" id="CHEBI:57305"/>
        <dbReference type="ChEBI" id="CHEBI:78442"/>
        <dbReference type="ChEBI" id="CHEBI:78522"/>
        <dbReference type="ChEBI" id="CHEBI:456215"/>
        <dbReference type="EC" id="6.1.1.14"/>
    </reaction>
</comment>
<dbReference type="PRINTS" id="PR01043">
    <property type="entry name" value="TRNASYNTHGLY"/>
</dbReference>
<dbReference type="PROSITE" id="PS50862">
    <property type="entry name" value="AA_TRNA_LIGASE_II"/>
    <property type="match status" value="1"/>
</dbReference>
<feature type="binding site" evidence="8">
    <location>
        <begin position="260"/>
        <end position="265"/>
    </location>
    <ligand>
        <name>ATP</name>
        <dbReference type="ChEBI" id="CHEBI:30616"/>
    </ligand>
</feature>
<dbReference type="PANTHER" id="PTHR10745">
    <property type="entry name" value="GLYCYL-TRNA SYNTHETASE/DNA POLYMERASE SUBUNIT GAMMA-2"/>
    <property type="match status" value="1"/>
</dbReference>
<evidence type="ECO:0000313" key="11">
    <source>
        <dbReference type="Proteomes" id="UP000590442"/>
    </source>
</evidence>
<evidence type="ECO:0000313" key="10">
    <source>
        <dbReference type="EMBL" id="NJB71226.1"/>
    </source>
</evidence>
<comment type="similarity">
    <text evidence="1 8">Belongs to the class-II aminoacyl-tRNA synthetase family.</text>
</comment>
<feature type="binding site" evidence="8">
    <location>
        <position position="218"/>
    </location>
    <ligand>
        <name>substrate</name>
    </ligand>
</feature>
<organism evidence="10 11">
    <name type="scientific">Saonia flava</name>
    <dbReference type="NCBI Taxonomy" id="523696"/>
    <lineage>
        <taxon>Bacteria</taxon>
        <taxon>Pseudomonadati</taxon>
        <taxon>Bacteroidota</taxon>
        <taxon>Flavobacteriia</taxon>
        <taxon>Flavobacteriales</taxon>
        <taxon>Flavobacteriaceae</taxon>
        <taxon>Saonia</taxon>
    </lineage>
</organism>
<dbReference type="Pfam" id="PF03129">
    <property type="entry name" value="HGTP_anticodon"/>
    <property type="match status" value="1"/>
</dbReference>
<comment type="function">
    <text evidence="8">Catalyzes the attachment of glycine to tRNA(Gly).</text>
</comment>
<keyword evidence="5 8" id="KW-0067">ATP-binding</keyword>
<dbReference type="GO" id="GO:0015966">
    <property type="term" value="P:diadenosine tetraphosphate biosynthetic process"/>
    <property type="evidence" value="ECO:0007669"/>
    <property type="project" value="UniProtKB-ARBA"/>
</dbReference>